<organism evidence="1 2">
    <name type="scientific">Lactococcus lactis subsp. lactis</name>
    <name type="common">Streptococcus lactis</name>
    <dbReference type="NCBI Taxonomy" id="1360"/>
    <lineage>
        <taxon>Bacteria</taxon>
        <taxon>Bacillati</taxon>
        <taxon>Bacillota</taxon>
        <taxon>Bacilli</taxon>
        <taxon>Lactobacillales</taxon>
        <taxon>Streptococcaceae</taxon>
        <taxon>Lactococcus</taxon>
    </lineage>
</organism>
<dbReference type="AlphaFoldDB" id="A0A0V8E5J3"/>
<dbReference type="PATRIC" id="fig|1360.114.peg.1730"/>
<evidence type="ECO:0000313" key="2">
    <source>
        <dbReference type="Proteomes" id="UP000053719"/>
    </source>
</evidence>
<gene>
    <name evidence="1" type="ORF">M20_1226</name>
</gene>
<proteinExistence type="predicted"/>
<comment type="caution">
    <text evidence="1">The sequence shown here is derived from an EMBL/GenBank/DDBJ whole genome shotgun (WGS) entry which is preliminary data.</text>
</comment>
<accession>A0A0V8E5J3</accession>
<name>A0A0V8E5J3_LACLL</name>
<evidence type="ECO:0000313" key="1">
    <source>
        <dbReference type="EMBL" id="KSU21020.1"/>
    </source>
</evidence>
<dbReference type="RefSeq" id="WP_161934685.1">
    <property type="nucleotide sequence ID" value="NZ_LKLU01000071.1"/>
</dbReference>
<sequence>MILRTAYSTKVEDGSYFFVIFSINKMTNVNKLIRKLQIAVTNIATATIRALLSVRF</sequence>
<reference evidence="2" key="1">
    <citation type="submission" date="2015-10" db="EMBL/GenBank/DDBJ databases">
        <title>Draft Genome Sequences of 11 Lactococcus lactis subspecies cremoris strains.</title>
        <authorList>
            <person name="Wels M."/>
            <person name="Backus L."/>
            <person name="Boekhorst J."/>
            <person name="Dijkstra A."/>
            <person name="Beerthuizen M."/>
            <person name="Kelly W."/>
            <person name="Siezen R."/>
            <person name="Bachmann H."/>
            <person name="Van Hijum S."/>
        </authorList>
    </citation>
    <scope>NUCLEOTIDE SEQUENCE [LARGE SCALE GENOMIC DNA]</scope>
    <source>
        <strain evidence="2">M20</strain>
    </source>
</reference>
<protein>
    <submittedName>
        <fullName evidence="1">Uncharacterized protein</fullName>
    </submittedName>
</protein>
<dbReference type="EMBL" id="LKLU01000071">
    <property type="protein sequence ID" value="KSU21020.1"/>
    <property type="molecule type" value="Genomic_DNA"/>
</dbReference>
<dbReference type="Proteomes" id="UP000053719">
    <property type="component" value="Unassembled WGS sequence"/>
</dbReference>